<dbReference type="Gene3D" id="3.30.930.10">
    <property type="entry name" value="Bira Bifunctional Protein, Domain 2"/>
    <property type="match status" value="1"/>
</dbReference>
<evidence type="ECO:0000313" key="12">
    <source>
        <dbReference type="Proteomes" id="UP000176755"/>
    </source>
</evidence>
<evidence type="ECO:0000256" key="6">
    <source>
        <dbReference type="ARBA" id="ARBA00022840"/>
    </source>
</evidence>
<dbReference type="Gene3D" id="3.30.980.10">
    <property type="entry name" value="Threonyl-trna Synthetase, Chain A, domain 2"/>
    <property type="match status" value="1"/>
</dbReference>
<dbReference type="AlphaFoldDB" id="A0A1G2DZH8"/>
<dbReference type="GO" id="GO:0006419">
    <property type="term" value="P:alanyl-tRNA aminoacylation"/>
    <property type="evidence" value="ECO:0007669"/>
    <property type="project" value="InterPro"/>
</dbReference>
<dbReference type="InterPro" id="IPR012947">
    <property type="entry name" value="tRNA_SAD"/>
</dbReference>
<dbReference type="GO" id="GO:0005524">
    <property type="term" value="F:ATP binding"/>
    <property type="evidence" value="ECO:0007669"/>
    <property type="project" value="UniProtKB-KW"/>
</dbReference>
<reference evidence="11 12" key="1">
    <citation type="journal article" date="2016" name="Nat. Commun.">
        <title>Thousands of microbial genomes shed light on interconnected biogeochemical processes in an aquifer system.</title>
        <authorList>
            <person name="Anantharaman K."/>
            <person name="Brown C.T."/>
            <person name="Hug L.A."/>
            <person name="Sharon I."/>
            <person name="Castelle C.J."/>
            <person name="Probst A.J."/>
            <person name="Thomas B.C."/>
            <person name="Singh A."/>
            <person name="Wilkins M.J."/>
            <person name="Karaoz U."/>
            <person name="Brodie E.L."/>
            <person name="Williams K.H."/>
            <person name="Hubbard S.S."/>
            <person name="Banfield J.F."/>
        </authorList>
    </citation>
    <scope>NUCLEOTIDE SEQUENCE [LARGE SCALE GENOMIC DNA]</scope>
</reference>
<dbReference type="PANTHER" id="PTHR11777:SF9">
    <property type="entry name" value="ALANINE--TRNA LIGASE, CYTOPLASMIC"/>
    <property type="match status" value="1"/>
</dbReference>
<dbReference type="PRINTS" id="PR00980">
    <property type="entry name" value="TRNASYNTHALA"/>
</dbReference>
<dbReference type="InterPro" id="IPR050058">
    <property type="entry name" value="Ala-tRNA_ligase"/>
</dbReference>
<proteinExistence type="inferred from homology"/>
<keyword evidence="3" id="KW-0820">tRNA-binding</keyword>
<dbReference type="FunFam" id="3.30.980.10:FF:000004">
    <property type="entry name" value="Alanine--tRNA ligase, cytoplasmic"/>
    <property type="match status" value="1"/>
</dbReference>
<keyword evidence="5" id="KW-0547">Nucleotide-binding</keyword>
<dbReference type="SUPFAM" id="SSF101353">
    <property type="entry name" value="Putative anticodon-binding domain of alanyl-tRNA synthetase (AlaRS)"/>
    <property type="match status" value="1"/>
</dbReference>
<evidence type="ECO:0000256" key="5">
    <source>
        <dbReference type="ARBA" id="ARBA00022741"/>
    </source>
</evidence>
<dbReference type="NCBIfam" id="NF002436">
    <property type="entry name" value="PRK01584.1"/>
    <property type="match status" value="1"/>
</dbReference>
<dbReference type="Proteomes" id="UP000176755">
    <property type="component" value="Unassembled WGS sequence"/>
</dbReference>
<keyword evidence="4" id="KW-0436">Ligase</keyword>
<evidence type="ECO:0000256" key="3">
    <source>
        <dbReference type="ARBA" id="ARBA00022555"/>
    </source>
</evidence>
<dbReference type="STRING" id="1801663.A2175_00725"/>
<dbReference type="SUPFAM" id="SSF55186">
    <property type="entry name" value="ThrRS/AlaRS common domain"/>
    <property type="match status" value="1"/>
</dbReference>
<dbReference type="InterPro" id="IPR045864">
    <property type="entry name" value="aa-tRNA-synth_II/BPL/LPL"/>
</dbReference>
<gene>
    <name evidence="11" type="ORF">A2175_00725</name>
</gene>
<evidence type="ECO:0000313" key="11">
    <source>
        <dbReference type="EMBL" id="OGZ18792.1"/>
    </source>
</evidence>
<dbReference type="InterPro" id="IPR018162">
    <property type="entry name" value="Ala-tRNA-ligase_IIc_anticod-bd"/>
</dbReference>
<evidence type="ECO:0000259" key="10">
    <source>
        <dbReference type="PROSITE" id="PS50860"/>
    </source>
</evidence>
<keyword evidence="7" id="KW-0694">RNA-binding</keyword>
<dbReference type="SUPFAM" id="SSF55681">
    <property type="entry name" value="Class II aaRS and biotin synthetases"/>
    <property type="match status" value="1"/>
</dbReference>
<comment type="similarity">
    <text evidence="1">Belongs to the class-II aminoacyl-tRNA synthetase family.</text>
</comment>
<dbReference type="PROSITE" id="PS50860">
    <property type="entry name" value="AA_TRNA_LIGASE_II_ALA"/>
    <property type="match status" value="1"/>
</dbReference>
<dbReference type="InterPro" id="IPR018164">
    <property type="entry name" value="Ala-tRNA-synth_IIc_N"/>
</dbReference>
<dbReference type="InterPro" id="IPR002318">
    <property type="entry name" value="Ala-tRNA-lgiase_IIc"/>
</dbReference>
<dbReference type="GO" id="GO:0000049">
    <property type="term" value="F:tRNA binding"/>
    <property type="evidence" value="ECO:0007669"/>
    <property type="project" value="UniProtKB-KW"/>
</dbReference>
<dbReference type="EC" id="6.1.1.7" evidence="2"/>
<dbReference type="InterPro" id="IPR018163">
    <property type="entry name" value="Thr/Ala-tRNA-synth_IIc_edit"/>
</dbReference>
<name>A0A1G2DZH8_9BACT</name>
<keyword evidence="9" id="KW-0030">Aminoacyl-tRNA synthetase</keyword>
<keyword evidence="6" id="KW-0067">ATP-binding</keyword>
<sequence length="586" mass="67266">MNSKELREKFLRFFEGKGHKIVPSSSLIPTDPSVLFTTAGMQQFKSYYLAEKSPYGPNAATAQKCFRTSDIEEVGDDTHLTFLEMLGNFSFGGYFKEEAIKLAYEFLFKELKLSPHEAVFTVFEGDQNVSEDKESIEIWKKLGIKEDKIKKCGREDNFWGPTGEEGPCGPTTEIYFKNSEVWNLVFNEYYQDKNKKLTPLKQKGVDTGMGLERLALVVQNKNSVYETDLFLPIINEIPGENEKAKRIISDHVKSSVFLISEGILPSNVERGYVLRRVLRRAIRYGKLLNLAENFLIPLAQKVIEIYQDIYPEVKSQEADILTVIQNEEEKFEIIFEEGLNKLHDIISWWSEIQSAKVDEINKRTGELKSHYNDMEDAKELGDKLFLLEQSYGFPVDLSLEEFEEFWKERIILKEEVIKFINEARKKHQEISRAGAEKKFGGGGEFSPKLHTATHLLHAALRQVLGDHVKQMGSDITSQRLRFDFSHPQKMTAEEIKKVEDLVNEKIKEDLEVKKEEMKYEDALKSGALAFFKEKYPEKVSVYSAGNFSREICAGPHVKKTSELGNFKIIKEESSGAGVRRIRAVLR</sequence>
<evidence type="ECO:0000256" key="2">
    <source>
        <dbReference type="ARBA" id="ARBA00013168"/>
    </source>
</evidence>
<dbReference type="Pfam" id="PF07973">
    <property type="entry name" value="tRNA_SAD"/>
    <property type="match status" value="1"/>
</dbReference>
<dbReference type="CDD" id="cd00673">
    <property type="entry name" value="AlaRS_core"/>
    <property type="match status" value="1"/>
</dbReference>
<evidence type="ECO:0000256" key="4">
    <source>
        <dbReference type="ARBA" id="ARBA00022598"/>
    </source>
</evidence>
<dbReference type="Pfam" id="PF01411">
    <property type="entry name" value="tRNA-synt_2c"/>
    <property type="match status" value="1"/>
</dbReference>
<dbReference type="GO" id="GO:0005829">
    <property type="term" value="C:cytosol"/>
    <property type="evidence" value="ECO:0007669"/>
    <property type="project" value="TreeGrafter"/>
</dbReference>
<dbReference type="GO" id="GO:0004813">
    <property type="term" value="F:alanine-tRNA ligase activity"/>
    <property type="evidence" value="ECO:0007669"/>
    <property type="project" value="UniProtKB-EC"/>
</dbReference>
<dbReference type="SMART" id="SM00863">
    <property type="entry name" value="tRNA_SAD"/>
    <property type="match status" value="1"/>
</dbReference>
<evidence type="ECO:0000256" key="8">
    <source>
        <dbReference type="ARBA" id="ARBA00022917"/>
    </source>
</evidence>
<comment type="caution">
    <text evidence="11">The sequence shown here is derived from an EMBL/GenBank/DDBJ whole genome shotgun (WGS) entry which is preliminary data.</text>
</comment>
<evidence type="ECO:0000256" key="1">
    <source>
        <dbReference type="ARBA" id="ARBA00008226"/>
    </source>
</evidence>
<evidence type="ECO:0000256" key="9">
    <source>
        <dbReference type="ARBA" id="ARBA00023146"/>
    </source>
</evidence>
<dbReference type="GO" id="GO:0002161">
    <property type="term" value="F:aminoacyl-tRNA deacylase activity"/>
    <property type="evidence" value="ECO:0007669"/>
    <property type="project" value="TreeGrafter"/>
</dbReference>
<organism evidence="11 12">
    <name type="scientific">Candidatus Nealsonbacteria bacterium RBG_13_42_11</name>
    <dbReference type="NCBI Taxonomy" id="1801663"/>
    <lineage>
        <taxon>Bacteria</taxon>
        <taxon>Candidatus Nealsoniibacteriota</taxon>
    </lineage>
</organism>
<protein>
    <recommendedName>
        <fullName evidence="2">alanine--tRNA ligase</fullName>
        <ecNumber evidence="2">6.1.1.7</ecNumber>
    </recommendedName>
</protein>
<accession>A0A1G2DZH8</accession>
<dbReference type="PANTHER" id="PTHR11777">
    <property type="entry name" value="ALANYL-TRNA SYNTHETASE"/>
    <property type="match status" value="1"/>
</dbReference>
<keyword evidence="8" id="KW-0648">Protein biosynthesis</keyword>
<evidence type="ECO:0000256" key="7">
    <source>
        <dbReference type="ARBA" id="ARBA00022884"/>
    </source>
</evidence>
<feature type="domain" description="Alanyl-transfer RNA synthetases family profile" evidence="10">
    <location>
        <begin position="1"/>
        <end position="586"/>
    </location>
</feature>
<dbReference type="InterPro" id="IPR018165">
    <property type="entry name" value="Ala-tRNA-synth_IIc_core"/>
</dbReference>
<dbReference type="Gene3D" id="3.30.54.20">
    <property type="match status" value="1"/>
</dbReference>
<dbReference type="EMBL" id="MHLY01000007">
    <property type="protein sequence ID" value="OGZ18792.1"/>
    <property type="molecule type" value="Genomic_DNA"/>
</dbReference>